<dbReference type="AlphaFoldDB" id="A0A4S3J4H2"/>
<comment type="caution">
    <text evidence="1">The sequence shown here is derived from an EMBL/GenBank/DDBJ whole genome shotgun (WGS) entry which is preliminary data.</text>
</comment>
<reference evidence="1 2" key="1">
    <citation type="submission" date="2019-03" db="EMBL/GenBank/DDBJ databases">
        <title>The genome sequence of a newly discovered highly antifungal drug resistant Aspergillus species, Aspergillus tanneri NIH 1004.</title>
        <authorList>
            <person name="Mounaud S."/>
            <person name="Singh I."/>
            <person name="Joardar V."/>
            <person name="Pakala S."/>
            <person name="Pakala S."/>
            <person name="Venepally P."/>
            <person name="Hoover J."/>
            <person name="Nierman W."/>
            <person name="Chung J."/>
            <person name="Losada L."/>
        </authorList>
    </citation>
    <scope>NUCLEOTIDE SEQUENCE [LARGE SCALE GENOMIC DNA]</scope>
    <source>
        <strain evidence="1 2">NIH1004</strain>
    </source>
</reference>
<keyword evidence="2" id="KW-1185">Reference proteome</keyword>
<evidence type="ECO:0000313" key="1">
    <source>
        <dbReference type="EMBL" id="THC88918.1"/>
    </source>
</evidence>
<dbReference type="VEuPathDB" id="FungiDB:EYZ11_011636"/>
<dbReference type="Gene3D" id="2.30.38.10">
    <property type="entry name" value="Luciferase, Domain 3"/>
    <property type="match status" value="1"/>
</dbReference>
<sequence length="67" mass="7773">MMLGYIDDAERTRDAFDDDGYFKTGDLAHRDRDGTYVIDGRASADCRFTRHKACFLPRTFVGWFTNN</sequence>
<protein>
    <submittedName>
        <fullName evidence="1">Uncharacterized protein</fullName>
    </submittedName>
</protein>
<dbReference type="SUPFAM" id="SSF56801">
    <property type="entry name" value="Acetyl-CoA synthetase-like"/>
    <property type="match status" value="1"/>
</dbReference>
<gene>
    <name evidence="1" type="ORF">EYZ11_011636</name>
</gene>
<evidence type="ECO:0000313" key="2">
    <source>
        <dbReference type="Proteomes" id="UP000308092"/>
    </source>
</evidence>
<dbReference type="EMBL" id="SOSA01000742">
    <property type="protein sequence ID" value="THC88918.1"/>
    <property type="molecule type" value="Genomic_DNA"/>
</dbReference>
<accession>A0A4S3J4H2</accession>
<dbReference type="Proteomes" id="UP000308092">
    <property type="component" value="Unassembled WGS sequence"/>
</dbReference>
<name>A0A4S3J4H2_9EURO</name>
<dbReference type="STRING" id="1220188.A0A4S3J4H2"/>
<organism evidence="1 2">
    <name type="scientific">Aspergillus tanneri</name>
    <dbReference type="NCBI Taxonomy" id="1220188"/>
    <lineage>
        <taxon>Eukaryota</taxon>
        <taxon>Fungi</taxon>
        <taxon>Dikarya</taxon>
        <taxon>Ascomycota</taxon>
        <taxon>Pezizomycotina</taxon>
        <taxon>Eurotiomycetes</taxon>
        <taxon>Eurotiomycetidae</taxon>
        <taxon>Eurotiales</taxon>
        <taxon>Aspergillaceae</taxon>
        <taxon>Aspergillus</taxon>
        <taxon>Aspergillus subgen. Circumdati</taxon>
    </lineage>
</organism>
<proteinExistence type="predicted"/>